<evidence type="ECO:0000256" key="6">
    <source>
        <dbReference type="ARBA" id="ARBA00023004"/>
    </source>
</evidence>
<proteinExistence type="inferred from homology"/>
<dbReference type="AlphaFoldDB" id="A0A7R9AXY7"/>
<evidence type="ECO:0000256" key="3">
    <source>
        <dbReference type="ARBA" id="ARBA00022617"/>
    </source>
</evidence>
<dbReference type="InterPro" id="IPR001128">
    <property type="entry name" value="Cyt_P450"/>
</dbReference>
<dbReference type="GO" id="GO:0020037">
    <property type="term" value="F:heme binding"/>
    <property type="evidence" value="ECO:0007669"/>
    <property type="project" value="InterPro"/>
</dbReference>
<gene>
    <name evidence="8" type="ORF">TSIB3V08_LOCUS6702</name>
</gene>
<dbReference type="Pfam" id="PF00067">
    <property type="entry name" value="p450"/>
    <property type="match status" value="1"/>
</dbReference>
<organism evidence="8">
    <name type="scientific">Timema shepardi</name>
    <name type="common">Walking stick</name>
    <dbReference type="NCBI Taxonomy" id="629360"/>
    <lineage>
        <taxon>Eukaryota</taxon>
        <taxon>Metazoa</taxon>
        <taxon>Ecdysozoa</taxon>
        <taxon>Arthropoda</taxon>
        <taxon>Hexapoda</taxon>
        <taxon>Insecta</taxon>
        <taxon>Pterygota</taxon>
        <taxon>Neoptera</taxon>
        <taxon>Polyneoptera</taxon>
        <taxon>Phasmatodea</taxon>
        <taxon>Timematodea</taxon>
        <taxon>Timematoidea</taxon>
        <taxon>Timematidae</taxon>
        <taxon>Timema</taxon>
    </lineage>
</organism>
<keyword evidence="4" id="KW-0479">Metal-binding</keyword>
<keyword evidence="3" id="KW-0349">Heme</keyword>
<dbReference type="Gene3D" id="1.10.630.10">
    <property type="entry name" value="Cytochrome P450"/>
    <property type="match status" value="1"/>
</dbReference>
<dbReference type="SUPFAM" id="SSF48264">
    <property type="entry name" value="Cytochrome P450"/>
    <property type="match status" value="1"/>
</dbReference>
<comment type="cofactor">
    <cofactor evidence="1">
        <name>heme</name>
        <dbReference type="ChEBI" id="CHEBI:30413"/>
    </cofactor>
</comment>
<keyword evidence="6" id="KW-0408">Iron</keyword>
<reference evidence="8" key="1">
    <citation type="submission" date="2020-11" db="EMBL/GenBank/DDBJ databases">
        <authorList>
            <person name="Tran Van P."/>
        </authorList>
    </citation>
    <scope>NUCLEOTIDE SEQUENCE</scope>
</reference>
<protein>
    <recommendedName>
        <fullName evidence="9">Cytochrome P450</fullName>
    </recommendedName>
</protein>
<dbReference type="PANTHER" id="PTHR24279">
    <property type="entry name" value="CYTOCHROME P450"/>
    <property type="match status" value="1"/>
</dbReference>
<comment type="similarity">
    <text evidence="2">Belongs to the cytochrome P450 family.</text>
</comment>
<keyword evidence="7" id="KW-0503">Monooxygenase</keyword>
<evidence type="ECO:0000256" key="2">
    <source>
        <dbReference type="ARBA" id="ARBA00010617"/>
    </source>
</evidence>
<evidence type="ECO:0000256" key="7">
    <source>
        <dbReference type="ARBA" id="ARBA00023033"/>
    </source>
</evidence>
<dbReference type="EMBL" id="OC002946">
    <property type="protein sequence ID" value="CAD7262597.1"/>
    <property type="molecule type" value="Genomic_DNA"/>
</dbReference>
<keyword evidence="5" id="KW-0560">Oxidoreductase</keyword>
<dbReference type="GO" id="GO:0004497">
    <property type="term" value="F:monooxygenase activity"/>
    <property type="evidence" value="ECO:0007669"/>
    <property type="project" value="UniProtKB-KW"/>
</dbReference>
<name>A0A7R9AXY7_TIMSH</name>
<evidence type="ECO:0000256" key="5">
    <source>
        <dbReference type="ARBA" id="ARBA00023002"/>
    </source>
</evidence>
<evidence type="ECO:0000256" key="4">
    <source>
        <dbReference type="ARBA" id="ARBA00022723"/>
    </source>
</evidence>
<dbReference type="InterPro" id="IPR036396">
    <property type="entry name" value="Cyt_P450_sf"/>
</dbReference>
<evidence type="ECO:0000256" key="1">
    <source>
        <dbReference type="ARBA" id="ARBA00001971"/>
    </source>
</evidence>
<dbReference type="GO" id="GO:0016705">
    <property type="term" value="F:oxidoreductase activity, acting on paired donors, with incorporation or reduction of molecular oxygen"/>
    <property type="evidence" value="ECO:0007669"/>
    <property type="project" value="InterPro"/>
</dbReference>
<accession>A0A7R9AXY7</accession>
<dbReference type="PANTHER" id="PTHR24279:SF120">
    <property type="entry name" value="CYTOCHROME P450"/>
    <property type="match status" value="1"/>
</dbReference>
<dbReference type="InterPro" id="IPR050479">
    <property type="entry name" value="CYP11_CYP27_families"/>
</dbReference>
<evidence type="ECO:0008006" key="9">
    <source>
        <dbReference type="Google" id="ProtNLM"/>
    </source>
</evidence>
<dbReference type="GO" id="GO:0005506">
    <property type="term" value="F:iron ion binding"/>
    <property type="evidence" value="ECO:0007669"/>
    <property type="project" value="InterPro"/>
</dbReference>
<sequence length="332" mass="38063">MRRSTYFHSNGVLQWAHRNSRKFSHAGPKSFSEQETSFATKPQVAVKEFHEIPGPKALPFVGTLWRYLPLLGEYKMDRLHYNGFRKLRLFGPLVREELLPGINVVWVFTPEDIEQVFRSEGRYPERRSHLALAKCRRDRPHVYNTGGLLPTNGPEWLRLRSAFQRDLSRPNCVKTYLPAIDEVIQEFLNKITPGHNGNDFLPELSKLFLELICLVAFDVRLDSFNQNSELSSRLIDAALSINSSILRTDNGLQLWKWYGIRTLTILISPFMPYHPSMFGKGKRGLPSDLSSSCHLSGREVIARLLAFLPDIRSSSPSLPSEIYDVTNKNYTS</sequence>
<evidence type="ECO:0000313" key="8">
    <source>
        <dbReference type="EMBL" id="CAD7262597.1"/>
    </source>
</evidence>